<protein>
    <submittedName>
        <fullName evidence="2">Uncharacterized protein</fullName>
    </submittedName>
</protein>
<feature type="compositionally biased region" description="Polar residues" evidence="1">
    <location>
        <begin position="1"/>
        <end position="12"/>
    </location>
</feature>
<feature type="region of interest" description="Disordered" evidence="1">
    <location>
        <begin position="1"/>
        <end position="30"/>
    </location>
</feature>
<sequence length="263" mass="27674">MPIQTRPQTSVPSPDPMWLSDGAPAPAPAWRPSVARPPVLQAPPKLLAKVGEAFATSLAVLQDQLRNGDPHDFEAGLAELARLENLGLQVQQLARMMSHDGTQSAEAVDLGDALSRAIALWSPSAAARGVTLSQPDETTARVQVDPAVLEQLLDLAIELALEAGDSLVVRVRPQPASRQVLLLIDVHHGGPITSAVSGDTTDEGADNLRWLMLHQVARSGGIGARREHSGSMLSVALTFPLAALGSWYGPAEPAAVQEMGSSV</sequence>
<evidence type="ECO:0000256" key="1">
    <source>
        <dbReference type="SAM" id="MobiDB-lite"/>
    </source>
</evidence>
<dbReference type="AlphaFoldDB" id="A0A1W6L2S5"/>
<gene>
    <name evidence="2" type="ORF">A4W93_00860</name>
</gene>
<accession>A0A1W6L2S5</accession>
<organism evidence="2 3">
    <name type="scientific">Piscinibacter gummiphilus</name>
    <dbReference type="NCBI Taxonomy" id="946333"/>
    <lineage>
        <taxon>Bacteria</taxon>
        <taxon>Pseudomonadati</taxon>
        <taxon>Pseudomonadota</taxon>
        <taxon>Betaproteobacteria</taxon>
        <taxon>Burkholderiales</taxon>
        <taxon>Sphaerotilaceae</taxon>
        <taxon>Piscinibacter</taxon>
    </lineage>
</organism>
<dbReference type="RefSeq" id="WP_085748813.1">
    <property type="nucleotide sequence ID" value="NZ_BSPR01000010.1"/>
</dbReference>
<dbReference type="EMBL" id="CP015118">
    <property type="protein sequence ID" value="ARN18581.1"/>
    <property type="molecule type" value="Genomic_DNA"/>
</dbReference>
<evidence type="ECO:0000313" key="2">
    <source>
        <dbReference type="EMBL" id="ARN18581.1"/>
    </source>
</evidence>
<reference evidence="2 3" key="1">
    <citation type="submission" date="2016-04" db="EMBL/GenBank/DDBJ databases">
        <title>Complete genome sequence of natural rubber-degrading, novel Gram-negative bacterium, Rhizobacter gummiphilus strain NS21.</title>
        <authorList>
            <person name="Tabata M."/>
            <person name="Kasai D."/>
            <person name="Fukuda M."/>
        </authorList>
    </citation>
    <scope>NUCLEOTIDE SEQUENCE [LARGE SCALE GENOMIC DNA]</scope>
    <source>
        <strain evidence="2 3">NS21</strain>
    </source>
</reference>
<dbReference type="Gene3D" id="3.30.565.10">
    <property type="entry name" value="Histidine kinase-like ATPase, C-terminal domain"/>
    <property type="match status" value="1"/>
</dbReference>
<dbReference type="STRING" id="946333.A4W93_00860"/>
<evidence type="ECO:0000313" key="3">
    <source>
        <dbReference type="Proteomes" id="UP000193427"/>
    </source>
</evidence>
<keyword evidence="3" id="KW-1185">Reference proteome</keyword>
<dbReference type="InterPro" id="IPR036890">
    <property type="entry name" value="HATPase_C_sf"/>
</dbReference>
<dbReference type="Proteomes" id="UP000193427">
    <property type="component" value="Chromosome"/>
</dbReference>
<proteinExistence type="predicted"/>
<dbReference type="OrthoDB" id="9981381at2"/>
<name>A0A1W6L2S5_9BURK</name>
<dbReference type="KEGG" id="rgu:A4W93_00860"/>